<dbReference type="Gene3D" id="3.20.20.140">
    <property type="entry name" value="Metal-dependent hydrolases"/>
    <property type="match status" value="1"/>
</dbReference>
<accession>A0ABW4NZE5</accession>
<dbReference type="InterPro" id="IPR052018">
    <property type="entry name" value="PHP_domain"/>
</dbReference>
<keyword evidence="4" id="KW-1185">Reference proteome</keyword>
<comment type="caution">
    <text evidence="3">The sequence shown here is derived from an EMBL/GenBank/DDBJ whole genome shotgun (WGS) entry which is preliminary data.</text>
</comment>
<evidence type="ECO:0000313" key="4">
    <source>
        <dbReference type="Proteomes" id="UP001597286"/>
    </source>
</evidence>
<dbReference type="InterPro" id="IPR016195">
    <property type="entry name" value="Pol/histidinol_Pase-like"/>
</dbReference>
<dbReference type="SMART" id="SM00481">
    <property type="entry name" value="POLIIIAc"/>
    <property type="match status" value="1"/>
</dbReference>
<dbReference type="SUPFAM" id="SSF89550">
    <property type="entry name" value="PHP domain-like"/>
    <property type="match status" value="1"/>
</dbReference>
<gene>
    <name evidence="3" type="ORF">ACFSJG_05095</name>
</gene>
<dbReference type="Proteomes" id="UP001597286">
    <property type="component" value="Unassembled WGS sequence"/>
</dbReference>
<feature type="domain" description="Polymerase/histidinol phosphatase N-terminal" evidence="2">
    <location>
        <begin position="3"/>
        <end position="67"/>
    </location>
</feature>
<dbReference type="InterPro" id="IPR004013">
    <property type="entry name" value="PHP_dom"/>
</dbReference>
<protein>
    <submittedName>
        <fullName evidence="3">PHP domain-containing protein</fullName>
    </submittedName>
</protein>
<name>A0ABW4NZE5_9NOCA</name>
<dbReference type="CDD" id="cd07438">
    <property type="entry name" value="PHP_HisPPase_AMP"/>
    <property type="match status" value="1"/>
</dbReference>
<dbReference type="EMBL" id="JBHUFB010000007">
    <property type="protein sequence ID" value="MFD1811581.1"/>
    <property type="molecule type" value="Genomic_DNA"/>
</dbReference>
<dbReference type="InterPro" id="IPR003141">
    <property type="entry name" value="Pol/His_phosphatase_N"/>
</dbReference>
<evidence type="ECO:0000313" key="3">
    <source>
        <dbReference type="EMBL" id="MFD1811581.1"/>
    </source>
</evidence>
<evidence type="ECO:0000256" key="1">
    <source>
        <dbReference type="SAM" id="MobiDB-lite"/>
    </source>
</evidence>
<dbReference type="Pfam" id="PF02811">
    <property type="entry name" value="PHP"/>
    <property type="match status" value="1"/>
</dbReference>
<organism evidence="3 4">
    <name type="scientific">Rhodococcus gannanensis</name>
    <dbReference type="NCBI Taxonomy" id="1960308"/>
    <lineage>
        <taxon>Bacteria</taxon>
        <taxon>Bacillati</taxon>
        <taxon>Actinomycetota</taxon>
        <taxon>Actinomycetes</taxon>
        <taxon>Mycobacteriales</taxon>
        <taxon>Nocardiaceae</taxon>
        <taxon>Rhodococcus</taxon>
    </lineage>
</organism>
<evidence type="ECO:0000259" key="2">
    <source>
        <dbReference type="SMART" id="SM00481"/>
    </source>
</evidence>
<sequence length="284" mass="29715">MRIDLHTHSTASDGTDSPAGVVRGAAEAGLSVVALTDHDTTAGWSEAVDALPAGVTLVRGMEMSCTGRGEDGRPVAVHLLAYLFDPTNDAFARERLRLRDERTSRLRAMAEKMAAEGLPIDPDAVMAAAGPAAGRPHLARALVEAGVVGSVNEAFADLLRTGGRYYVHKEDTPLPEAVRMVSEAGGVSVLAHPRASSRGRLMDMNQIGELVADGLGGVEVAHHDHGAADQRILRGIAADLDLVVTGSSDFHGSNKSVVLGEFVTDPDQYDRIVESASGVDVVVG</sequence>
<dbReference type="PANTHER" id="PTHR42924:SF3">
    <property type="entry name" value="POLYMERASE_HISTIDINOL PHOSPHATASE N-TERMINAL DOMAIN-CONTAINING PROTEIN"/>
    <property type="match status" value="1"/>
</dbReference>
<dbReference type="PANTHER" id="PTHR42924">
    <property type="entry name" value="EXONUCLEASE"/>
    <property type="match status" value="1"/>
</dbReference>
<dbReference type="RefSeq" id="WP_378484112.1">
    <property type="nucleotide sequence ID" value="NZ_JBHUFB010000007.1"/>
</dbReference>
<reference evidence="4" key="1">
    <citation type="journal article" date="2019" name="Int. J. Syst. Evol. Microbiol.">
        <title>The Global Catalogue of Microorganisms (GCM) 10K type strain sequencing project: providing services to taxonomists for standard genome sequencing and annotation.</title>
        <authorList>
            <consortium name="The Broad Institute Genomics Platform"/>
            <consortium name="The Broad Institute Genome Sequencing Center for Infectious Disease"/>
            <person name="Wu L."/>
            <person name="Ma J."/>
        </authorList>
    </citation>
    <scope>NUCLEOTIDE SEQUENCE [LARGE SCALE GENOMIC DNA]</scope>
    <source>
        <strain evidence="4">DT72</strain>
    </source>
</reference>
<dbReference type="Gene3D" id="1.10.150.650">
    <property type="match status" value="1"/>
</dbReference>
<feature type="region of interest" description="Disordered" evidence="1">
    <location>
        <begin position="1"/>
        <end position="20"/>
    </location>
</feature>
<proteinExistence type="predicted"/>